<dbReference type="InterPro" id="IPR052932">
    <property type="entry name" value="OprB_Porin"/>
</dbReference>
<gene>
    <name evidence="3" type="ORF">AtDm6_1930</name>
</gene>
<dbReference type="PANTHER" id="PTHR37944:SF1">
    <property type="entry name" value="PORIN B"/>
    <property type="match status" value="1"/>
</dbReference>
<evidence type="ECO:0000256" key="2">
    <source>
        <dbReference type="RuleBase" id="RU363072"/>
    </source>
</evidence>
<dbReference type="InterPro" id="IPR038673">
    <property type="entry name" value="OprB_sf"/>
</dbReference>
<dbReference type="PANTHER" id="PTHR37944">
    <property type="entry name" value="PORIN B"/>
    <property type="match status" value="1"/>
</dbReference>
<name>A0A094ZKX7_9PROT</name>
<dbReference type="InterPro" id="IPR007049">
    <property type="entry name" value="Carb-sel_porin_OprB"/>
</dbReference>
<proteinExistence type="inferred from homology"/>
<dbReference type="AlphaFoldDB" id="A0A094ZKX7"/>
<protein>
    <submittedName>
        <fullName evidence="3">Uncharacterized protein</fullName>
    </submittedName>
</protein>
<sequence length="560" mass="62652">MHRRPVLAQHAPLETVFPLLRTLFYPGQRSIRFCLNNNKNSVREECFMKFSYIPSVSTWHRLSWFRANLVCVSLALSTLFHVALAEQATITSPPPPNSHFWDSVRLTKELRDRYVNVQGPITFVPSELPPQVLAGAPLLVSPGTSAPKGPLTFLGRFLTHLGLTPHAIFNQLYMTNPDIGPRPGRFSLGTGIVLGLDANLQKIMGIKGGEIHFEEILSRPTVNGGYPTGPAWAGAVGSYFAGIDQHNDIAGGWLALLTYQQKLFYNRVNFSVGRTHPRRYFFFNNCDNFLNCTDPIMQASAGILPPPYATWGSYITARMFNDISFEMGAFEANLNQYFQHGNGWRWDTRTASGYILLGGFNYRRLQISHLYGGRYQLSGFFNSSQYKDPYTNTTHYGRAGAEFRGQQLIWRRDHKHPVPSPLPEGLNAFGALGFAADPAAPFKALAEGGFSYHGLFKRTLDREQIKFSYVRASKHQMLYQQRTRIQNGGDPRLGAQDIMRLEVSGHISIVPGIAFEPSVQYIFNPDNYYNPAAKKISSNGIVLAGQLMIDMGFLSGLSAH</sequence>
<accession>A0A094ZKX7</accession>
<dbReference type="STRING" id="104102.AtDm6_1930"/>
<evidence type="ECO:0000256" key="1">
    <source>
        <dbReference type="ARBA" id="ARBA00008769"/>
    </source>
</evidence>
<dbReference type="Pfam" id="PF04966">
    <property type="entry name" value="OprB"/>
    <property type="match status" value="1"/>
</dbReference>
<dbReference type="EMBL" id="JOKM01000071">
    <property type="protein sequence ID" value="KGB23061.1"/>
    <property type="molecule type" value="Genomic_DNA"/>
</dbReference>
<dbReference type="GO" id="GO:0015288">
    <property type="term" value="F:porin activity"/>
    <property type="evidence" value="ECO:0007669"/>
    <property type="project" value="InterPro"/>
</dbReference>
<dbReference type="GO" id="GO:0016020">
    <property type="term" value="C:membrane"/>
    <property type="evidence" value="ECO:0007669"/>
    <property type="project" value="InterPro"/>
</dbReference>
<organism evidence="3 4">
    <name type="scientific">Acetobacter tropicalis</name>
    <dbReference type="NCBI Taxonomy" id="104102"/>
    <lineage>
        <taxon>Bacteria</taxon>
        <taxon>Pseudomonadati</taxon>
        <taxon>Pseudomonadota</taxon>
        <taxon>Alphaproteobacteria</taxon>
        <taxon>Acetobacterales</taxon>
        <taxon>Acetobacteraceae</taxon>
        <taxon>Acetobacter</taxon>
    </lineage>
</organism>
<dbReference type="Proteomes" id="UP000029448">
    <property type="component" value="Unassembled WGS sequence"/>
</dbReference>
<evidence type="ECO:0000313" key="4">
    <source>
        <dbReference type="Proteomes" id="UP000029448"/>
    </source>
</evidence>
<dbReference type="GO" id="GO:0008643">
    <property type="term" value="P:carbohydrate transport"/>
    <property type="evidence" value="ECO:0007669"/>
    <property type="project" value="InterPro"/>
</dbReference>
<comment type="similarity">
    <text evidence="1 2">Belongs to the OprB family.</text>
</comment>
<dbReference type="Gene3D" id="2.40.160.180">
    <property type="entry name" value="Carbohydrate-selective porin OprB"/>
    <property type="match status" value="1"/>
</dbReference>
<evidence type="ECO:0000313" key="3">
    <source>
        <dbReference type="EMBL" id="KGB23061.1"/>
    </source>
</evidence>
<keyword evidence="4" id="KW-1185">Reference proteome</keyword>
<comment type="caution">
    <text evidence="3">The sequence shown here is derived from an EMBL/GenBank/DDBJ whole genome shotgun (WGS) entry which is preliminary data.</text>
</comment>
<dbReference type="PATRIC" id="fig|104102.7.peg.1909"/>
<reference evidence="3 4" key="1">
    <citation type="submission" date="2014-06" db="EMBL/GenBank/DDBJ databases">
        <title>Functional and comparative genomic analyses of the Drosophila gut microbiota identify candidate symbiosis factors.</title>
        <authorList>
            <person name="Newell P.D."/>
            <person name="Chaston J.M."/>
            <person name="Douglas A.E."/>
        </authorList>
    </citation>
    <scope>NUCLEOTIDE SEQUENCE [LARGE SCALE GENOMIC DNA]</scope>
    <source>
        <strain evidence="3 4">DmCS_006</strain>
    </source>
</reference>